<comment type="caution">
    <text evidence="6">The sequence shown here is derived from an EMBL/GenBank/DDBJ whole genome shotgun (WGS) entry which is preliminary data.</text>
</comment>
<comment type="similarity">
    <text evidence="1 2">Belongs to the peptidase M67A family. CSN6 subfamily.</text>
</comment>
<name>A0A9P7TTY4_9HYPO</name>
<feature type="region of interest" description="Disordered" evidence="3">
    <location>
        <begin position="466"/>
        <end position="485"/>
    </location>
</feature>
<comment type="subcellular location">
    <subcellularLocation>
        <location evidence="2">Cytoplasm</location>
    </subcellularLocation>
    <subcellularLocation>
        <location evidence="2">Nucleus</location>
    </subcellularLocation>
</comment>
<dbReference type="Gene3D" id="3.40.140.10">
    <property type="entry name" value="Cytidine Deaminase, domain 2"/>
    <property type="match status" value="1"/>
</dbReference>
<comment type="function">
    <text evidence="2">Component of the COP9 signalosome complex (CSN), a complex involved in various cellular and developmental processes.</text>
</comment>
<feature type="domain" description="JAB1/MPN/MOV34 metalloenzyme" evidence="4">
    <location>
        <begin position="72"/>
        <end position="165"/>
    </location>
</feature>
<sequence length="485" mass="52824">MSLLLHITTPHQHCAQTLFDDSPVYAVVNSFTLSIPASNSSPLHRSTVLMDVDAAMAPVSAQSLMSSQSKSSLLQVVVHPLVLFGVSDHVSRHFIRQQEGPVVGAILGQQNGREITMEHTFECQLKKSSEAVGGYLLDIGRFKSRLDQMTTVHMDRELGLVGWYTIVARPGPLPVHVPINRQFLENFSDSALMLLFHGSDTGIGASAGKIPATVYETIHEAEDREQGVTDGCDTRMWEPTLQARFRQVPFNIETEETELISMNYVAEGSGNASSATAAIGNREDRPFPSIESTDRGGTGKGKGKRTLLEAESDEMGIQSIDQGTADLTREEDEMLAALTTKANAVKMLHSRIRLLTTYLQHLPPSYINGHTMSSTIDTIGADQTTPSHCILRQILALVNRLDLIVPTHKQEFEAELEREANNVSLTNLMSALVQSLNDARQVGKKLSAIETVKAAMRADVLKSDTMPPPYSVPGQSGAGVPGVFN</sequence>
<feature type="domain" description="EIF3F/CSN6-like C-terminal" evidence="5">
    <location>
        <begin position="311"/>
        <end position="440"/>
    </location>
</feature>
<reference evidence="6 7" key="1">
    <citation type="journal article" date="2020" name="bioRxiv">
        <title>Whole genome comparisons of ergot fungi reveals the divergence and evolution of species within the genus Claviceps are the result of varying mechanisms driving genome evolution and host range expansion.</title>
        <authorList>
            <person name="Wyka S.A."/>
            <person name="Mondo S.J."/>
            <person name="Liu M."/>
            <person name="Dettman J."/>
            <person name="Nalam V."/>
            <person name="Broders K.D."/>
        </authorList>
    </citation>
    <scope>NUCLEOTIDE SEQUENCE [LARGE SCALE GENOMIC DNA]</scope>
    <source>
        <strain evidence="6 7">LM576</strain>
    </source>
</reference>
<dbReference type="GO" id="GO:0000338">
    <property type="term" value="P:protein deneddylation"/>
    <property type="evidence" value="ECO:0007669"/>
    <property type="project" value="InterPro"/>
</dbReference>
<evidence type="ECO:0000259" key="5">
    <source>
        <dbReference type="Pfam" id="PF13012"/>
    </source>
</evidence>
<evidence type="ECO:0000256" key="2">
    <source>
        <dbReference type="RuleBase" id="RU367006"/>
    </source>
</evidence>
<evidence type="ECO:0000259" key="4">
    <source>
        <dbReference type="Pfam" id="PF01398"/>
    </source>
</evidence>
<dbReference type="AlphaFoldDB" id="A0A9P7TTY4"/>
<proteinExistence type="inferred from homology"/>
<dbReference type="GO" id="GO:0008180">
    <property type="term" value="C:COP9 signalosome"/>
    <property type="evidence" value="ECO:0007669"/>
    <property type="project" value="UniProtKB-UniRule"/>
</dbReference>
<protein>
    <recommendedName>
        <fullName evidence="2">COP9 signalosome complex subunit 6</fullName>
    </recommendedName>
</protein>
<feature type="compositionally biased region" description="Gly residues" evidence="3">
    <location>
        <begin position="476"/>
        <end position="485"/>
    </location>
</feature>
<dbReference type="CDD" id="cd08063">
    <property type="entry name" value="MPN_CSN6"/>
    <property type="match status" value="1"/>
</dbReference>
<evidence type="ECO:0000256" key="1">
    <source>
        <dbReference type="ARBA" id="ARBA00010893"/>
    </source>
</evidence>
<dbReference type="Pfam" id="PF13012">
    <property type="entry name" value="MitMem_reg"/>
    <property type="match status" value="1"/>
</dbReference>
<dbReference type="InterPro" id="IPR000555">
    <property type="entry name" value="JAMM/MPN+_dom"/>
</dbReference>
<keyword evidence="7" id="KW-1185">Reference proteome</keyword>
<dbReference type="Proteomes" id="UP000732380">
    <property type="component" value="Unassembled WGS sequence"/>
</dbReference>
<evidence type="ECO:0000256" key="3">
    <source>
        <dbReference type="SAM" id="MobiDB-lite"/>
    </source>
</evidence>
<gene>
    <name evidence="6" type="ORF">E4U13_003237</name>
</gene>
<dbReference type="InterPro" id="IPR033859">
    <property type="entry name" value="MPN_CSN6"/>
</dbReference>
<accession>A0A9P7TTY4</accession>
<evidence type="ECO:0000313" key="7">
    <source>
        <dbReference type="Proteomes" id="UP000732380"/>
    </source>
</evidence>
<keyword evidence="2" id="KW-0963">Cytoplasm</keyword>
<evidence type="ECO:0000313" key="6">
    <source>
        <dbReference type="EMBL" id="KAG6114703.1"/>
    </source>
</evidence>
<dbReference type="EMBL" id="SRQM01000254">
    <property type="protein sequence ID" value="KAG6114703.1"/>
    <property type="molecule type" value="Genomic_DNA"/>
</dbReference>
<keyword evidence="2" id="KW-0539">Nucleus</keyword>
<feature type="region of interest" description="Disordered" evidence="3">
    <location>
        <begin position="275"/>
        <end position="304"/>
    </location>
</feature>
<dbReference type="PANTHER" id="PTHR10540:SF8">
    <property type="entry name" value="COP9 SIGNALOSOME COMPLEX SUBUNIT 6"/>
    <property type="match status" value="1"/>
</dbReference>
<dbReference type="PANTHER" id="PTHR10540">
    <property type="entry name" value="EUKARYOTIC TRANSLATION INITIATION FACTOR 3 SUBUNIT F-RELATED"/>
    <property type="match status" value="1"/>
</dbReference>
<dbReference type="GO" id="GO:0008237">
    <property type="term" value="F:metallopeptidase activity"/>
    <property type="evidence" value="ECO:0007669"/>
    <property type="project" value="InterPro"/>
</dbReference>
<dbReference type="InterPro" id="IPR024969">
    <property type="entry name" value="EIF3F/CSN6-like_C"/>
</dbReference>
<dbReference type="GO" id="GO:0005737">
    <property type="term" value="C:cytoplasm"/>
    <property type="evidence" value="ECO:0007669"/>
    <property type="project" value="UniProtKB-SubCell"/>
</dbReference>
<dbReference type="Pfam" id="PF01398">
    <property type="entry name" value="JAB"/>
    <property type="match status" value="1"/>
</dbReference>
<organism evidence="6 7">
    <name type="scientific">Claviceps humidiphila</name>
    <dbReference type="NCBI Taxonomy" id="1294629"/>
    <lineage>
        <taxon>Eukaryota</taxon>
        <taxon>Fungi</taxon>
        <taxon>Dikarya</taxon>
        <taxon>Ascomycota</taxon>
        <taxon>Pezizomycotina</taxon>
        <taxon>Sordariomycetes</taxon>
        <taxon>Hypocreomycetidae</taxon>
        <taxon>Hypocreales</taxon>
        <taxon>Clavicipitaceae</taxon>
        <taxon>Claviceps</taxon>
    </lineage>
</organism>
<keyword evidence="2" id="KW-0736">Signalosome</keyword>